<dbReference type="Gene3D" id="2.60.40.1180">
    <property type="entry name" value="Golgi alpha-mannosidase II"/>
    <property type="match status" value="1"/>
</dbReference>
<accession>A0ABT8L2R4</accession>
<evidence type="ECO:0000256" key="5">
    <source>
        <dbReference type="RuleBase" id="RU361168"/>
    </source>
</evidence>
<feature type="domain" description="Alpha galactosidase C-terminal" evidence="6">
    <location>
        <begin position="407"/>
        <end position="480"/>
    </location>
</feature>
<keyword evidence="8" id="KW-1185">Reference proteome</keyword>
<dbReference type="PRINTS" id="PR00740">
    <property type="entry name" value="GLHYDRLASE27"/>
</dbReference>
<dbReference type="InterPro" id="IPR002241">
    <property type="entry name" value="Glyco_hydro_27"/>
</dbReference>
<sequence>MKILNTILITVVLSGLLQGCDEVNSAAKENHDRALSNTDEISYLRKVAAKPPMGWNSFDAYDCRINESEFKATVDYMAENLLEYGWEYAVIDYIWWHPEPGNWDTPRRFGHPNLRYEPDGAPSFPEYTTMDENGRLMPAINRFPSAANGKGFKPIADYVHSKGMKFGLHIMRGIHRMAAYNDSPILGTSIGAKSIAEPTDTCSWCNQMYGVDASKPGSQEYYDSLFKLYASWGVDYIKADDMIFLDYHKKELEMIRKAIDRSGRPMVLSLSPGEAPLSQAKHLVENANMWRISGDLWDNWESLKHNFDLLNSWSSYIQPHHWPDADMLPIGHISLNNRPHGPDRMSNLTIPEHYTMMTLWSIAKSPLMMGGDLLTTPDSIMNFLKNKEVLKVNQKSVDNRQVLRNDTIAIWIAEDPDTEDRFLALFNLSDIKRKVNFNFEFEYLRGKYQIRDLWEQKNIGEFEHFFKVPIEPHGARLYRLTKVVENETRVN</sequence>
<evidence type="ECO:0000256" key="3">
    <source>
        <dbReference type="ARBA" id="ARBA00022801"/>
    </source>
</evidence>
<dbReference type="Pfam" id="PF17801">
    <property type="entry name" value="Melibiase_C"/>
    <property type="match status" value="1"/>
</dbReference>
<dbReference type="EMBL" id="JAUJEB010000001">
    <property type="protein sequence ID" value="MDN5210771.1"/>
    <property type="molecule type" value="Genomic_DNA"/>
</dbReference>
<organism evidence="7 8">
    <name type="scientific">Agaribacillus aureus</name>
    <dbReference type="NCBI Taxonomy" id="3051825"/>
    <lineage>
        <taxon>Bacteria</taxon>
        <taxon>Pseudomonadati</taxon>
        <taxon>Bacteroidota</taxon>
        <taxon>Cytophagia</taxon>
        <taxon>Cytophagales</taxon>
        <taxon>Splendidivirgaceae</taxon>
        <taxon>Agaribacillus</taxon>
    </lineage>
</organism>
<comment type="caution">
    <text evidence="7">The sequence shown here is derived from an EMBL/GenBank/DDBJ whole genome shotgun (WGS) entry which is preliminary data.</text>
</comment>
<evidence type="ECO:0000313" key="7">
    <source>
        <dbReference type="EMBL" id="MDN5210771.1"/>
    </source>
</evidence>
<dbReference type="EC" id="3.2.1.22" evidence="5"/>
<evidence type="ECO:0000256" key="2">
    <source>
        <dbReference type="ARBA" id="ARBA00022729"/>
    </source>
</evidence>
<dbReference type="Proteomes" id="UP001172083">
    <property type="component" value="Unassembled WGS sequence"/>
</dbReference>
<dbReference type="CDD" id="cd14792">
    <property type="entry name" value="GH27"/>
    <property type="match status" value="1"/>
</dbReference>
<dbReference type="RefSeq" id="WP_346756112.1">
    <property type="nucleotide sequence ID" value="NZ_JAUJEB010000001.1"/>
</dbReference>
<dbReference type="InterPro" id="IPR017853">
    <property type="entry name" value="GH"/>
</dbReference>
<keyword evidence="2" id="KW-0732">Signal</keyword>
<dbReference type="InterPro" id="IPR041233">
    <property type="entry name" value="Melibiase_C"/>
</dbReference>
<keyword evidence="5" id="KW-1015">Disulfide bond</keyword>
<dbReference type="PROSITE" id="PS51257">
    <property type="entry name" value="PROKAR_LIPOPROTEIN"/>
    <property type="match status" value="1"/>
</dbReference>
<dbReference type="PANTHER" id="PTHR11452">
    <property type="entry name" value="ALPHA-GALACTOSIDASE/ALPHA-N-ACETYLGALACTOSAMINIDASE"/>
    <property type="match status" value="1"/>
</dbReference>
<dbReference type="GO" id="GO:0016787">
    <property type="term" value="F:hydrolase activity"/>
    <property type="evidence" value="ECO:0007669"/>
    <property type="project" value="UniProtKB-KW"/>
</dbReference>
<evidence type="ECO:0000313" key="8">
    <source>
        <dbReference type="Proteomes" id="UP001172083"/>
    </source>
</evidence>
<dbReference type="InterPro" id="IPR013780">
    <property type="entry name" value="Glyco_hydro_b"/>
</dbReference>
<protein>
    <recommendedName>
        <fullName evidence="5">Alpha-galactosidase</fullName>
        <ecNumber evidence="5">3.2.1.22</ecNumber>
    </recommendedName>
    <alternativeName>
        <fullName evidence="5">Melibiase</fullName>
    </alternativeName>
</protein>
<dbReference type="InterPro" id="IPR013785">
    <property type="entry name" value="Aldolase_TIM"/>
</dbReference>
<name>A0ABT8L2R4_9BACT</name>
<keyword evidence="3 5" id="KW-0378">Hydrolase</keyword>
<dbReference type="PANTHER" id="PTHR11452:SF42">
    <property type="entry name" value="ALPHA-GALACTOSIDASE"/>
    <property type="match status" value="1"/>
</dbReference>
<proteinExistence type="inferred from homology"/>
<evidence type="ECO:0000256" key="1">
    <source>
        <dbReference type="ARBA" id="ARBA00009743"/>
    </source>
</evidence>
<reference evidence="7" key="1">
    <citation type="submission" date="2023-06" db="EMBL/GenBank/DDBJ databases">
        <title>Genomic of Agaribacillus aureum.</title>
        <authorList>
            <person name="Wang G."/>
        </authorList>
    </citation>
    <scope>NUCLEOTIDE SEQUENCE</scope>
    <source>
        <strain evidence="7">BMA12</strain>
    </source>
</reference>
<comment type="catalytic activity">
    <reaction evidence="5">
        <text>Hydrolysis of terminal, non-reducing alpha-D-galactose residues in alpha-D-galactosides, including galactose oligosaccharides, galactomannans and galactolipids.</text>
        <dbReference type="EC" id="3.2.1.22"/>
    </reaction>
</comment>
<keyword evidence="4 5" id="KW-0326">Glycosidase</keyword>
<dbReference type="SUPFAM" id="SSF51445">
    <property type="entry name" value="(Trans)glycosidases"/>
    <property type="match status" value="1"/>
</dbReference>
<gene>
    <name evidence="7" type="ORF">QQ020_01890</name>
</gene>
<dbReference type="SUPFAM" id="SSF51011">
    <property type="entry name" value="Glycosyl hydrolase domain"/>
    <property type="match status" value="1"/>
</dbReference>
<dbReference type="Gene3D" id="3.20.20.70">
    <property type="entry name" value="Aldolase class I"/>
    <property type="match status" value="1"/>
</dbReference>
<dbReference type="Pfam" id="PF16499">
    <property type="entry name" value="Melibiase_2"/>
    <property type="match status" value="1"/>
</dbReference>
<evidence type="ECO:0000259" key="6">
    <source>
        <dbReference type="Pfam" id="PF17801"/>
    </source>
</evidence>
<evidence type="ECO:0000256" key="4">
    <source>
        <dbReference type="ARBA" id="ARBA00023295"/>
    </source>
</evidence>
<comment type="similarity">
    <text evidence="1 5">Belongs to the glycosyl hydrolase 27 family.</text>
</comment>